<dbReference type="Proteomes" id="UP001271007">
    <property type="component" value="Unassembled WGS sequence"/>
</dbReference>
<organism evidence="1 2">
    <name type="scientific">Extremus antarcticus</name>
    <dbReference type="NCBI Taxonomy" id="702011"/>
    <lineage>
        <taxon>Eukaryota</taxon>
        <taxon>Fungi</taxon>
        <taxon>Dikarya</taxon>
        <taxon>Ascomycota</taxon>
        <taxon>Pezizomycotina</taxon>
        <taxon>Dothideomycetes</taxon>
        <taxon>Dothideomycetidae</taxon>
        <taxon>Mycosphaerellales</taxon>
        <taxon>Extremaceae</taxon>
        <taxon>Extremus</taxon>
    </lineage>
</organism>
<gene>
    <name evidence="1" type="ORF">LTR09_010254</name>
</gene>
<reference evidence="1" key="1">
    <citation type="submission" date="2023-04" db="EMBL/GenBank/DDBJ databases">
        <title>Black Yeasts Isolated from many extreme environments.</title>
        <authorList>
            <person name="Coleine C."/>
            <person name="Stajich J.E."/>
            <person name="Selbmann L."/>
        </authorList>
    </citation>
    <scope>NUCLEOTIDE SEQUENCE</scope>
    <source>
        <strain evidence="1">CCFEE 5312</strain>
    </source>
</reference>
<comment type="caution">
    <text evidence="1">The sequence shown here is derived from an EMBL/GenBank/DDBJ whole genome shotgun (WGS) entry which is preliminary data.</text>
</comment>
<accession>A0AAJ0D7R2</accession>
<protein>
    <submittedName>
        <fullName evidence="1">Uncharacterized protein</fullName>
    </submittedName>
</protein>
<sequence>MEVAMPTAGDNGLGGCGIPGGECDPNIECEDFARRNYGSYYWALRALVGMHSKLNIAHEYLQDTTITNLLSLERIAEVFTAPPATNDLDTLASLLGVIF</sequence>
<dbReference type="AlphaFoldDB" id="A0AAJ0D7R2"/>
<name>A0AAJ0D7R2_9PEZI</name>
<evidence type="ECO:0000313" key="1">
    <source>
        <dbReference type="EMBL" id="KAK3048423.1"/>
    </source>
</evidence>
<dbReference type="EMBL" id="JAWDJX010000049">
    <property type="protein sequence ID" value="KAK3048423.1"/>
    <property type="molecule type" value="Genomic_DNA"/>
</dbReference>
<keyword evidence="2" id="KW-1185">Reference proteome</keyword>
<evidence type="ECO:0000313" key="2">
    <source>
        <dbReference type="Proteomes" id="UP001271007"/>
    </source>
</evidence>
<proteinExistence type="predicted"/>